<evidence type="ECO:0000313" key="4">
    <source>
        <dbReference type="EMBL" id="PSU18459.1"/>
    </source>
</evidence>
<dbReference type="AlphaFoldDB" id="A0ABD6X626"/>
<dbReference type="Gene3D" id="3.30.1950.10">
    <property type="entry name" value="wza like domain"/>
    <property type="match status" value="1"/>
</dbReference>
<evidence type="ECO:0000256" key="1">
    <source>
        <dbReference type="ARBA" id="ARBA00022729"/>
    </source>
</evidence>
<feature type="domain" description="Polysaccharide export protein N-terminal" evidence="2">
    <location>
        <begin position="28"/>
        <end position="100"/>
    </location>
</feature>
<dbReference type="EMBL" id="PYMM01000001">
    <property type="protein sequence ID" value="PSU18459.1"/>
    <property type="molecule type" value="Genomic_DNA"/>
</dbReference>
<evidence type="ECO:0000259" key="3">
    <source>
        <dbReference type="Pfam" id="PF10531"/>
    </source>
</evidence>
<dbReference type="Proteomes" id="UP000241404">
    <property type="component" value="Unassembled WGS sequence"/>
</dbReference>
<protein>
    <submittedName>
        <fullName evidence="4">Polysaccharide export protein</fullName>
    </submittedName>
</protein>
<dbReference type="InterPro" id="IPR019554">
    <property type="entry name" value="Soluble_ligand-bd"/>
</dbReference>
<dbReference type="Gene3D" id="3.10.560.10">
    <property type="entry name" value="Outer membrane lipoprotein wza domain like"/>
    <property type="match status" value="1"/>
</dbReference>
<dbReference type="Pfam" id="PF02563">
    <property type="entry name" value="Poly_export"/>
    <property type="match status" value="1"/>
</dbReference>
<proteinExistence type="predicted"/>
<dbReference type="Pfam" id="PF10531">
    <property type="entry name" value="SLBB"/>
    <property type="match status" value="1"/>
</dbReference>
<dbReference type="PANTHER" id="PTHR33619:SF3">
    <property type="entry name" value="POLYSACCHARIDE EXPORT PROTEIN GFCE-RELATED"/>
    <property type="match status" value="1"/>
</dbReference>
<dbReference type="InterPro" id="IPR049712">
    <property type="entry name" value="Poly_export"/>
</dbReference>
<evidence type="ECO:0000259" key="2">
    <source>
        <dbReference type="Pfam" id="PF02563"/>
    </source>
</evidence>
<name>A0ABD6X626_PHODM</name>
<evidence type="ECO:0000313" key="5">
    <source>
        <dbReference type="Proteomes" id="UP000241404"/>
    </source>
</evidence>
<accession>A0ABD6X626</accession>
<dbReference type="InterPro" id="IPR003715">
    <property type="entry name" value="Poly_export_N"/>
</dbReference>
<reference evidence="4 5" key="1">
    <citation type="submission" date="2018-03" db="EMBL/GenBank/DDBJ databases">
        <title>Whole genome sequencing of Histamine producing bacteria.</title>
        <authorList>
            <person name="Butler K."/>
        </authorList>
    </citation>
    <scope>NUCLEOTIDE SEQUENCE [LARGE SCALE GENOMIC DNA]</scope>
    <source>
        <strain evidence="4 5">BT-6</strain>
    </source>
</reference>
<sequence>MNKYIFIALLFVLFPLKYSYATDDASLGYKLGPGDHISIEVYGEPSMSMKLQISQGGSINFPYIGNVIITGKTPEEVENDIARRLKGDYILNPMVSVNITNFRNIYVAGEVENPNGYEYQPGLTVEQAIALAGGFTDRADRDDIDLRLSSSKELLDDVSLTQTVHPGDTVIIGQSFF</sequence>
<feature type="domain" description="Soluble ligand binding" evidence="3">
    <location>
        <begin position="105"/>
        <end position="146"/>
    </location>
</feature>
<organism evidence="4 5">
    <name type="scientific">Photobacterium damselae</name>
    <dbReference type="NCBI Taxonomy" id="38293"/>
    <lineage>
        <taxon>Bacteria</taxon>
        <taxon>Pseudomonadati</taxon>
        <taxon>Pseudomonadota</taxon>
        <taxon>Gammaproteobacteria</taxon>
        <taxon>Vibrionales</taxon>
        <taxon>Vibrionaceae</taxon>
        <taxon>Photobacterium</taxon>
    </lineage>
</organism>
<comment type="caution">
    <text evidence="4">The sequence shown here is derived from an EMBL/GenBank/DDBJ whole genome shotgun (WGS) entry which is preliminary data.</text>
</comment>
<keyword evidence="1" id="KW-0732">Signal</keyword>
<gene>
    <name evidence="4" type="ORF">CTM90_00255</name>
</gene>
<dbReference type="RefSeq" id="WP_081282920.1">
    <property type="nucleotide sequence ID" value="NZ_CP074085.1"/>
</dbReference>
<dbReference type="PANTHER" id="PTHR33619">
    <property type="entry name" value="POLYSACCHARIDE EXPORT PROTEIN GFCE-RELATED"/>
    <property type="match status" value="1"/>
</dbReference>